<accession>Q22EC4</accession>
<dbReference type="AlphaFoldDB" id="Q22EC4"/>
<dbReference type="GeneID" id="7824114"/>
<proteinExistence type="predicted"/>
<feature type="compositionally biased region" description="Basic and acidic residues" evidence="1">
    <location>
        <begin position="37"/>
        <end position="48"/>
    </location>
</feature>
<dbReference type="eggNOG" id="ENOG502SPN5">
    <property type="taxonomic scope" value="Eukaryota"/>
</dbReference>
<evidence type="ECO:0000313" key="3">
    <source>
        <dbReference type="Proteomes" id="UP000009168"/>
    </source>
</evidence>
<dbReference type="Proteomes" id="UP000009168">
    <property type="component" value="Unassembled WGS sequence"/>
</dbReference>
<protein>
    <submittedName>
        <fullName evidence="2">Transmembrane protein, putative</fullName>
    </submittedName>
</protein>
<feature type="region of interest" description="Disordered" evidence="1">
    <location>
        <begin position="37"/>
        <end position="94"/>
    </location>
</feature>
<sequence length="351" mass="40966">MSFFKNNKTAIVLGGSALALTAGVVIYLNSKKQDKKEVKEEKQLIKETIEDDQEEKVKRGVKRSHNQEQVEVQADQEQESKQQQLQEREQPDFSVKTKTSIASSRVKVQFLNGTDNFDFATIAAILESSLDYIGEEYITYTQKNREERRKARTSDVERYKELVLEYNAQVEKFILTAQDQLLTDINIDKEIYEKSIEILIQSGYYQQLYMVQSAMRQKISDKLPRNNQVSKEKIKEIIQYQLEILNNQKDTFIAIISQLQYLPDIAELIPFVLNTMIQDMIFEKFGIEEEDQATQMSAQDVIEDPTIHGLLKQIEESMLNMMQQLGLNYIDEEQELEEIERLREQGQYSEN</sequence>
<dbReference type="InParanoid" id="Q22EC4"/>
<evidence type="ECO:0000313" key="2">
    <source>
        <dbReference type="EMBL" id="EAR83604.3"/>
    </source>
</evidence>
<keyword evidence="2" id="KW-0472">Membrane</keyword>
<reference evidence="3" key="1">
    <citation type="journal article" date="2006" name="PLoS Biol.">
        <title>Macronuclear genome sequence of the ciliate Tetrahymena thermophila, a model eukaryote.</title>
        <authorList>
            <person name="Eisen J.A."/>
            <person name="Coyne R.S."/>
            <person name="Wu M."/>
            <person name="Wu D."/>
            <person name="Thiagarajan M."/>
            <person name="Wortman J.R."/>
            <person name="Badger J.H."/>
            <person name="Ren Q."/>
            <person name="Amedeo P."/>
            <person name="Jones K.M."/>
            <person name="Tallon L.J."/>
            <person name="Delcher A.L."/>
            <person name="Salzberg S.L."/>
            <person name="Silva J.C."/>
            <person name="Haas B.J."/>
            <person name="Majoros W.H."/>
            <person name="Farzad M."/>
            <person name="Carlton J.M."/>
            <person name="Smith R.K. Jr."/>
            <person name="Garg J."/>
            <person name="Pearlman R.E."/>
            <person name="Karrer K.M."/>
            <person name="Sun L."/>
            <person name="Manning G."/>
            <person name="Elde N.C."/>
            <person name="Turkewitz A.P."/>
            <person name="Asai D.J."/>
            <person name="Wilkes D.E."/>
            <person name="Wang Y."/>
            <person name="Cai H."/>
            <person name="Collins K."/>
            <person name="Stewart B.A."/>
            <person name="Lee S.R."/>
            <person name="Wilamowska K."/>
            <person name="Weinberg Z."/>
            <person name="Ruzzo W.L."/>
            <person name="Wloga D."/>
            <person name="Gaertig J."/>
            <person name="Frankel J."/>
            <person name="Tsao C.-C."/>
            <person name="Gorovsky M.A."/>
            <person name="Keeling P.J."/>
            <person name="Waller R.F."/>
            <person name="Patron N.J."/>
            <person name="Cherry J.M."/>
            <person name="Stover N.A."/>
            <person name="Krieger C.J."/>
            <person name="del Toro C."/>
            <person name="Ryder H.F."/>
            <person name="Williamson S.C."/>
            <person name="Barbeau R.A."/>
            <person name="Hamilton E.P."/>
            <person name="Orias E."/>
        </authorList>
    </citation>
    <scope>NUCLEOTIDE SEQUENCE [LARGE SCALE GENOMIC DNA]</scope>
    <source>
        <strain evidence="3">SB210</strain>
    </source>
</reference>
<evidence type="ECO:0000256" key="1">
    <source>
        <dbReference type="SAM" id="MobiDB-lite"/>
    </source>
</evidence>
<dbReference type="OrthoDB" id="298216at2759"/>
<dbReference type="KEGG" id="tet:TTHERM_00835040"/>
<dbReference type="EMBL" id="GG662778">
    <property type="protein sequence ID" value="EAR83604.3"/>
    <property type="molecule type" value="Genomic_DNA"/>
</dbReference>
<keyword evidence="2" id="KW-0812">Transmembrane</keyword>
<dbReference type="RefSeq" id="XP_001031267.3">
    <property type="nucleotide sequence ID" value="XM_001031267.3"/>
</dbReference>
<organism evidence="2 3">
    <name type="scientific">Tetrahymena thermophila (strain SB210)</name>
    <dbReference type="NCBI Taxonomy" id="312017"/>
    <lineage>
        <taxon>Eukaryota</taxon>
        <taxon>Sar</taxon>
        <taxon>Alveolata</taxon>
        <taxon>Ciliophora</taxon>
        <taxon>Intramacronucleata</taxon>
        <taxon>Oligohymenophorea</taxon>
        <taxon>Hymenostomatida</taxon>
        <taxon>Tetrahymenina</taxon>
        <taxon>Tetrahymenidae</taxon>
        <taxon>Tetrahymena</taxon>
    </lineage>
</organism>
<keyword evidence="3" id="KW-1185">Reference proteome</keyword>
<feature type="compositionally biased region" description="Low complexity" evidence="1">
    <location>
        <begin position="67"/>
        <end position="85"/>
    </location>
</feature>
<dbReference type="HOGENOM" id="CLU_736708_0_0_1"/>
<name>Q22EC4_TETTS</name>
<gene>
    <name evidence="2" type="ORF">TTHERM_00835040</name>
</gene>